<dbReference type="Proteomes" id="UP000661691">
    <property type="component" value="Unassembled WGS sequence"/>
</dbReference>
<gene>
    <name evidence="1" type="ORF">IC620_09495</name>
</gene>
<evidence type="ECO:0000313" key="1">
    <source>
        <dbReference type="EMBL" id="MBD1372587.1"/>
    </source>
</evidence>
<name>A0A926RUH9_9BACL</name>
<dbReference type="EMBL" id="JACXAH010000011">
    <property type="protein sequence ID" value="MBD1372587.1"/>
    <property type="molecule type" value="Genomic_DNA"/>
</dbReference>
<reference evidence="1" key="1">
    <citation type="submission" date="2020-09" db="EMBL/GenBank/DDBJ databases">
        <title>A novel bacterium of genus Hazenella, isolated from South China Sea.</title>
        <authorList>
            <person name="Huang H."/>
            <person name="Mo K."/>
            <person name="Hu Y."/>
        </authorList>
    </citation>
    <scope>NUCLEOTIDE SEQUENCE</scope>
    <source>
        <strain evidence="1">IB182357</strain>
    </source>
</reference>
<accession>A0A926RUH9</accession>
<protein>
    <submittedName>
        <fullName evidence="1">Uncharacterized protein</fullName>
    </submittedName>
</protein>
<dbReference type="AlphaFoldDB" id="A0A926RUH9"/>
<keyword evidence="2" id="KW-1185">Reference proteome</keyword>
<sequence length="369" mass="41768">MRLQSSLGRIQYLPERTDLEMAGYLTIAKVLKVHHKRGTADVQIIHTGDTVTSHEHHEGIYAVPIMQTMSGHSEKRGKAWGTITPLTEGSYVILTFLDKMKKRPILIGQLPSLQPERNVYPEFYPLRESVAGHDRQEAWKQLTVFPSQAYTRVDGESNVEWVHANKSFFAMFRDGHYDVMDTEDHHLALDRSNLSEDFESDLLEAQTPAKLLYVHRTSFDDGQTTWTKFFLDDEGTLRITRDNRDEQLTYLELQEDGAFRVRRQLDSPLHGEGENYSELQQAADGALGFTRVQGERSASVGVTATGEVNLTHSSGAQIALDENLYLEAGPGGKVYSESLQQFVAEHHMVVTDEEPQNPHQNLIWIDTSS</sequence>
<dbReference type="RefSeq" id="WP_191142031.1">
    <property type="nucleotide sequence ID" value="NZ_JACXAH010000011.1"/>
</dbReference>
<evidence type="ECO:0000313" key="2">
    <source>
        <dbReference type="Proteomes" id="UP000661691"/>
    </source>
</evidence>
<organism evidence="1 2">
    <name type="scientific">Polycladospora coralii</name>
    <dbReference type="NCBI Taxonomy" id="2771432"/>
    <lineage>
        <taxon>Bacteria</taxon>
        <taxon>Bacillati</taxon>
        <taxon>Bacillota</taxon>
        <taxon>Bacilli</taxon>
        <taxon>Bacillales</taxon>
        <taxon>Thermoactinomycetaceae</taxon>
        <taxon>Polycladospora</taxon>
    </lineage>
</organism>
<proteinExistence type="predicted"/>
<comment type="caution">
    <text evidence="1">The sequence shown here is derived from an EMBL/GenBank/DDBJ whole genome shotgun (WGS) entry which is preliminary data.</text>
</comment>